<reference evidence="2" key="1">
    <citation type="submission" date="2021-06" db="EMBL/GenBank/DDBJ databases">
        <authorList>
            <person name="Rolland C."/>
        </authorList>
    </citation>
    <scope>NUCLEOTIDE SEQUENCE</scope>
    <source>
        <strain evidence="2">347.936635</strain>
    </source>
</reference>
<proteinExistence type="predicted"/>
<dbReference type="Gene3D" id="3.40.50.720">
    <property type="entry name" value="NAD(P)-binding Rossmann-like Domain"/>
    <property type="match status" value="1"/>
</dbReference>
<dbReference type="PANTHER" id="PTHR43725">
    <property type="entry name" value="UDP-GLUCOSE 4-EPIMERASE"/>
    <property type="match status" value="1"/>
</dbReference>
<evidence type="ECO:0000313" key="2">
    <source>
        <dbReference type="EMBL" id="QYA18870.1"/>
    </source>
</evidence>
<dbReference type="InterPro" id="IPR001509">
    <property type="entry name" value="Epimerase_deHydtase"/>
</dbReference>
<dbReference type="SUPFAM" id="SSF51735">
    <property type="entry name" value="NAD(P)-binding Rossmann-fold domains"/>
    <property type="match status" value="1"/>
</dbReference>
<feature type="domain" description="NAD-dependent epimerase/dehydratase" evidence="1">
    <location>
        <begin position="5"/>
        <end position="150"/>
    </location>
</feature>
<dbReference type="InterPro" id="IPR036291">
    <property type="entry name" value="NAD(P)-bd_dom_sf"/>
</dbReference>
<accession>A0A8F8KTQ8</accession>
<dbReference type="Pfam" id="PF01370">
    <property type="entry name" value="Epimerase"/>
    <property type="match status" value="1"/>
</dbReference>
<protein>
    <submittedName>
        <fullName evidence="2">NAD(P)-dependent oxidoreductase</fullName>
    </submittedName>
</protein>
<dbReference type="EMBL" id="MZ420154">
    <property type="protein sequence ID" value="QYA18870.1"/>
    <property type="molecule type" value="Genomic_DNA"/>
</dbReference>
<name>A0A8F8KTQ8_9VIRU</name>
<gene>
    <name evidence="2" type="ORF">KOM_12_602</name>
</gene>
<evidence type="ECO:0000259" key="1">
    <source>
        <dbReference type="Pfam" id="PF01370"/>
    </source>
</evidence>
<sequence length="279" mass="31784">MFKKVFVTGGSGDLGKLLISNFDCTRQAWVNYDLVSCSSKGTHFNGDICNQELMNEAMKGCDIVIHIAALHGIHELRGVSKEEFHRVNVKGTATVLESMRQNNVRKLVFLSSESVNKPESVYGQTKVECEMMISRFCFEQATQAVSLRCRSFVPSTNIAVYANPLEWLKYFAKGGVHVMDVVRSVLCGMQFLTNEYRNRNTIVTIDGKYEVAPNVLPICWEHYVKSLFKYEVPEMFLFLLESIPKIKVGRESYPNEIGYTPIFGLREAIEEVKHVQWTK</sequence>
<dbReference type="PANTHER" id="PTHR43725:SF54">
    <property type="entry name" value="UDP-N-ACETYL-D-QUINOVOSAMINE 4-EPIMERASE"/>
    <property type="match status" value="1"/>
</dbReference>
<organism evidence="2">
    <name type="scientific">Clandestinovirus</name>
    <dbReference type="NCBI Taxonomy" id="2831644"/>
    <lineage>
        <taxon>Viruses</taxon>
    </lineage>
</organism>